<dbReference type="InterPro" id="IPR048711">
    <property type="entry name" value="WHD_Rv2258c"/>
</dbReference>
<accession>A0A9Q1H0T3</accession>
<dbReference type="PANTHER" id="PTHR45128:SF1">
    <property type="entry name" value="S-ADENOSYLMETHIONINE-DEPENDENT METHYLTRANSFERASE RV2258C"/>
    <property type="match status" value="1"/>
</dbReference>
<dbReference type="SUPFAM" id="SSF53335">
    <property type="entry name" value="S-adenosyl-L-methionine-dependent methyltransferases"/>
    <property type="match status" value="1"/>
</dbReference>
<proteinExistence type="predicted"/>
<evidence type="ECO:0000259" key="2">
    <source>
        <dbReference type="Pfam" id="PF21320"/>
    </source>
</evidence>
<dbReference type="Pfam" id="PF21320">
    <property type="entry name" value="WHD_Rv2258c"/>
    <property type="match status" value="1"/>
</dbReference>
<dbReference type="SUPFAM" id="SSF46785">
    <property type="entry name" value="Winged helix' DNA-binding domain"/>
    <property type="match status" value="1"/>
</dbReference>
<dbReference type="InterPro" id="IPR036388">
    <property type="entry name" value="WH-like_DNA-bd_sf"/>
</dbReference>
<evidence type="ECO:0000313" key="3">
    <source>
        <dbReference type="EMBL" id="KAJ8029053.1"/>
    </source>
</evidence>
<dbReference type="Proteomes" id="UP001152320">
    <property type="component" value="Chromosome 14"/>
</dbReference>
<dbReference type="InterPro" id="IPR036390">
    <property type="entry name" value="WH_DNA-bd_sf"/>
</dbReference>
<dbReference type="PANTHER" id="PTHR45128">
    <property type="entry name" value="METHYLTRANSFERASE TYPE 11"/>
    <property type="match status" value="1"/>
</dbReference>
<feature type="domain" description="S-adenosylmethionine-dependent methyltransferase Rv2258c-like winged HTH" evidence="2">
    <location>
        <begin position="30"/>
        <end position="102"/>
    </location>
</feature>
<dbReference type="InterPro" id="IPR053173">
    <property type="entry name" value="SAM-binding_MTase"/>
</dbReference>
<gene>
    <name evidence="3" type="ORF">HOLleu_28351</name>
</gene>
<protein>
    <submittedName>
        <fullName evidence="3">(S)-tetrahydroprotoberberine N-methyltransferase 2</fullName>
    </submittedName>
</protein>
<keyword evidence="4" id="KW-1185">Reference proteome</keyword>
<name>A0A9Q1H0T3_HOLLE</name>
<dbReference type="AlphaFoldDB" id="A0A9Q1H0T3"/>
<organism evidence="3 4">
    <name type="scientific">Holothuria leucospilota</name>
    <name type="common">Black long sea cucumber</name>
    <name type="synonym">Mertensiothuria leucospilota</name>
    <dbReference type="NCBI Taxonomy" id="206669"/>
    <lineage>
        <taxon>Eukaryota</taxon>
        <taxon>Metazoa</taxon>
        <taxon>Echinodermata</taxon>
        <taxon>Eleutherozoa</taxon>
        <taxon>Echinozoa</taxon>
        <taxon>Holothuroidea</taxon>
        <taxon>Aspidochirotacea</taxon>
        <taxon>Aspidochirotida</taxon>
        <taxon>Holothuriidae</taxon>
        <taxon>Holothuria</taxon>
    </lineage>
</organism>
<reference evidence="3" key="1">
    <citation type="submission" date="2021-10" db="EMBL/GenBank/DDBJ databases">
        <title>Tropical sea cucumber genome reveals ecological adaptation and Cuvierian tubules defense mechanism.</title>
        <authorList>
            <person name="Chen T."/>
        </authorList>
    </citation>
    <scope>NUCLEOTIDE SEQUENCE</scope>
    <source>
        <strain evidence="3">Nanhai2018</strain>
        <tissue evidence="3">Muscle</tissue>
    </source>
</reference>
<evidence type="ECO:0000259" key="1">
    <source>
        <dbReference type="Pfam" id="PF13847"/>
    </source>
</evidence>
<evidence type="ECO:0000313" key="4">
    <source>
        <dbReference type="Proteomes" id="UP001152320"/>
    </source>
</evidence>
<dbReference type="Gene3D" id="3.40.50.150">
    <property type="entry name" value="Vaccinia Virus protein VP39"/>
    <property type="match status" value="1"/>
</dbReference>
<dbReference type="CDD" id="cd02440">
    <property type="entry name" value="AdoMet_MTases"/>
    <property type="match status" value="1"/>
</dbReference>
<dbReference type="InterPro" id="IPR025714">
    <property type="entry name" value="Methyltranfer_dom"/>
</dbReference>
<dbReference type="Gene3D" id="1.10.10.10">
    <property type="entry name" value="Winged helix-like DNA-binding domain superfamily/Winged helix DNA-binding domain"/>
    <property type="match status" value="1"/>
</dbReference>
<dbReference type="EMBL" id="JAIZAY010000014">
    <property type="protein sequence ID" value="KAJ8029053.1"/>
    <property type="molecule type" value="Genomic_DNA"/>
</dbReference>
<dbReference type="Pfam" id="PF13847">
    <property type="entry name" value="Methyltransf_31"/>
    <property type="match status" value="1"/>
</dbReference>
<comment type="caution">
    <text evidence="3">The sequence shown here is derived from an EMBL/GenBank/DDBJ whole genome shotgun (WGS) entry which is preliminary data.</text>
</comment>
<sequence>MEVKKLSGDGLEENPAEFADRVMKTVNSGAMALAISLGVDNGLFEVMTEQKGPKSSQEIAKLAGLKERYVREWLGAMVVADIVEMDSDKQEYFIPERRRPFLKNGPYNIVAFSGLVPLLCQAYNQVSDCFKEEGPEGVPYSQYPRFQTFMDHMSRAMHDRNLLKNIIPSFEGLTEILDGGAEVLDVGCGRGHVSILLAQRFPRSHFHGIDISEEGIAFAKTEADSLSLSNCSFDVMDAVSLPSDWTEKYQLVLAFDCIHDMAYPKEVLREIHRVLAPNALIMMLEINVHSDPDKNVGNPRAIDGYVISLMHCMPVSLYFNKGAGLGTMWGMEAAMSCLQEMGFGEVSCQPSKDRFNTIISGTKKHK</sequence>
<dbReference type="InterPro" id="IPR029063">
    <property type="entry name" value="SAM-dependent_MTases_sf"/>
</dbReference>
<feature type="domain" description="Methyltransferase" evidence="1">
    <location>
        <begin position="178"/>
        <end position="293"/>
    </location>
</feature>
<dbReference type="OrthoDB" id="506498at2759"/>